<comment type="caution">
    <text evidence="2">The sequence shown here is derived from an EMBL/GenBank/DDBJ whole genome shotgun (WGS) entry which is preliminary data.</text>
</comment>
<dbReference type="PROSITE" id="PS50896">
    <property type="entry name" value="LISH"/>
    <property type="match status" value="1"/>
</dbReference>
<proteinExistence type="predicted"/>
<dbReference type="InterPro" id="IPR043136">
    <property type="entry name" value="B30.2/SPRY_sf"/>
</dbReference>
<dbReference type="InterPro" id="IPR013320">
    <property type="entry name" value="ConA-like_dom_sf"/>
</dbReference>
<dbReference type="InterPro" id="IPR001870">
    <property type="entry name" value="B30.2/SPRY"/>
</dbReference>
<dbReference type="InterPro" id="IPR006594">
    <property type="entry name" value="LisH"/>
</dbReference>
<dbReference type="Pfam" id="PF00622">
    <property type="entry name" value="SPRY"/>
    <property type="match status" value="1"/>
</dbReference>
<accession>A0AAW2Z614</accession>
<dbReference type="SUPFAM" id="SSF49899">
    <property type="entry name" value="Concanavalin A-like lectins/glucanases"/>
    <property type="match status" value="1"/>
</dbReference>
<dbReference type="SMART" id="SM00449">
    <property type="entry name" value="SPRY"/>
    <property type="match status" value="1"/>
</dbReference>
<dbReference type="InterPro" id="IPR044736">
    <property type="entry name" value="Gid1/RanBPM/SPLA_SPRY"/>
</dbReference>
<sequence length="457" mass="51868">MNFDIPFLKEANEQAEREVKKYPSNYLYNSFRNHKIIKVSEKRNESNQNAPNFTIMNESNIEHNASIQAKYTLSDFTGVGYFEVKISSMRNSGVVSIGLAHDSYHTSKQPGWLKSSYGWHSDCGRIYSNSGKGTPYGPTFTVGDVVGCGYIWRTGDLFFTKNGDHMGIAYKKVPRTNVFPVVGMDHSSALVRFAPPFIFPIEELERQELALNIQDVEKISVKNDVMLSLVSEYLAHNGYYNTFVSISKMSGQDIPSGLKCRGCAVECLRRGDIQGAKDAIQQDLGSDFFSKHKPLEFALNCQEFIEIIVKGGGVDEAVDFARTKMNVVTEEVTQSTWFNTYTLDQFLGLLAYTDPYNCPLSFLLTSEHRLEVAEQVNIYLLEHHKSVSYAANDTKRRRITEEECSPVSLHSKLEYLLKQLVQTHSYQQRSLMKIEAEFPSSLDDDEVDDDDSDNDYY</sequence>
<dbReference type="Proteomes" id="UP001431209">
    <property type="component" value="Unassembled WGS sequence"/>
</dbReference>
<reference evidence="2 3" key="1">
    <citation type="submission" date="2024-03" db="EMBL/GenBank/DDBJ databases">
        <title>The Acrasis kona genome and developmental transcriptomes reveal deep origins of eukaryotic multicellular pathways.</title>
        <authorList>
            <person name="Sheikh S."/>
            <person name="Fu C.-J."/>
            <person name="Brown M.W."/>
            <person name="Baldauf S.L."/>
        </authorList>
    </citation>
    <scope>NUCLEOTIDE SEQUENCE [LARGE SCALE GENOMIC DNA]</scope>
    <source>
        <strain evidence="2 3">ATCC MYA-3509</strain>
    </source>
</reference>
<dbReference type="Pfam" id="PF10607">
    <property type="entry name" value="CTLH"/>
    <property type="match status" value="1"/>
</dbReference>
<gene>
    <name evidence="2" type="ORF">AKO1_011662</name>
</gene>
<dbReference type="InterPro" id="IPR050618">
    <property type="entry name" value="Ubq-SigPath_Reg"/>
</dbReference>
<feature type="domain" description="B30.2/SPRY" evidence="1">
    <location>
        <begin position="6"/>
        <end position="200"/>
    </location>
</feature>
<evidence type="ECO:0000313" key="2">
    <source>
        <dbReference type="EMBL" id="KAL0485252.1"/>
    </source>
</evidence>
<dbReference type="PANTHER" id="PTHR12864">
    <property type="entry name" value="RAN BINDING PROTEIN 9-RELATED"/>
    <property type="match status" value="1"/>
</dbReference>
<dbReference type="CDD" id="cd12885">
    <property type="entry name" value="SPRY_RanBP_like"/>
    <property type="match status" value="1"/>
</dbReference>
<organism evidence="2 3">
    <name type="scientific">Acrasis kona</name>
    <dbReference type="NCBI Taxonomy" id="1008807"/>
    <lineage>
        <taxon>Eukaryota</taxon>
        <taxon>Discoba</taxon>
        <taxon>Heterolobosea</taxon>
        <taxon>Tetramitia</taxon>
        <taxon>Eutetramitia</taxon>
        <taxon>Acrasidae</taxon>
        <taxon>Acrasis</taxon>
    </lineage>
</organism>
<dbReference type="AlphaFoldDB" id="A0AAW2Z614"/>
<name>A0AAW2Z614_9EUKA</name>
<dbReference type="EMBL" id="JAOPGA020001124">
    <property type="protein sequence ID" value="KAL0485252.1"/>
    <property type="molecule type" value="Genomic_DNA"/>
</dbReference>
<evidence type="ECO:0000313" key="3">
    <source>
        <dbReference type="Proteomes" id="UP001431209"/>
    </source>
</evidence>
<dbReference type="Gene3D" id="2.60.120.920">
    <property type="match status" value="1"/>
</dbReference>
<dbReference type="PROSITE" id="PS50188">
    <property type="entry name" value="B302_SPRY"/>
    <property type="match status" value="1"/>
</dbReference>
<keyword evidence="3" id="KW-1185">Reference proteome</keyword>
<dbReference type="InterPro" id="IPR024964">
    <property type="entry name" value="CTLH/CRA"/>
</dbReference>
<dbReference type="InterPro" id="IPR003877">
    <property type="entry name" value="SPRY_dom"/>
</dbReference>
<evidence type="ECO:0000259" key="1">
    <source>
        <dbReference type="PROSITE" id="PS50188"/>
    </source>
</evidence>
<protein>
    <submittedName>
        <fullName evidence="2">Ran-binding protein</fullName>
    </submittedName>
</protein>